<feature type="transmembrane region" description="Helical" evidence="1">
    <location>
        <begin position="123"/>
        <end position="144"/>
    </location>
</feature>
<keyword evidence="1" id="KW-1133">Transmembrane helix</keyword>
<evidence type="ECO:0000256" key="1">
    <source>
        <dbReference type="SAM" id="Phobius"/>
    </source>
</evidence>
<protein>
    <submittedName>
        <fullName evidence="2">BI1-like protein</fullName>
    </submittedName>
</protein>
<keyword evidence="1" id="KW-0472">Membrane</keyword>
<dbReference type="EMBL" id="BKCJ010375089">
    <property type="protein sequence ID" value="GFA13997.1"/>
    <property type="molecule type" value="Genomic_DNA"/>
</dbReference>
<feature type="non-terminal residue" evidence="2">
    <location>
        <position position="1"/>
    </location>
</feature>
<gene>
    <name evidence="2" type="ORF">Tci_585969</name>
</gene>
<evidence type="ECO:0000313" key="2">
    <source>
        <dbReference type="EMBL" id="GFA13997.1"/>
    </source>
</evidence>
<organism evidence="2">
    <name type="scientific">Tanacetum cinerariifolium</name>
    <name type="common">Dalmatian daisy</name>
    <name type="synonym">Chrysanthemum cinerariifolium</name>
    <dbReference type="NCBI Taxonomy" id="118510"/>
    <lineage>
        <taxon>Eukaryota</taxon>
        <taxon>Viridiplantae</taxon>
        <taxon>Streptophyta</taxon>
        <taxon>Embryophyta</taxon>
        <taxon>Tracheophyta</taxon>
        <taxon>Spermatophyta</taxon>
        <taxon>Magnoliopsida</taxon>
        <taxon>eudicotyledons</taxon>
        <taxon>Gunneridae</taxon>
        <taxon>Pentapetalae</taxon>
        <taxon>asterids</taxon>
        <taxon>campanulids</taxon>
        <taxon>Asterales</taxon>
        <taxon>Asteraceae</taxon>
        <taxon>Asteroideae</taxon>
        <taxon>Anthemideae</taxon>
        <taxon>Anthemidinae</taxon>
        <taxon>Tanacetum</taxon>
    </lineage>
</organism>
<comment type="caution">
    <text evidence="2">The sequence shown here is derived from an EMBL/GenBank/DDBJ whole genome shotgun (WGS) entry which is preliminary data.</text>
</comment>
<accession>A0A699J6R5</accession>
<reference evidence="2" key="1">
    <citation type="journal article" date="2019" name="Sci. Rep.">
        <title>Draft genome of Tanacetum cinerariifolium, the natural source of mosquito coil.</title>
        <authorList>
            <person name="Yamashiro T."/>
            <person name="Shiraishi A."/>
            <person name="Satake H."/>
            <person name="Nakayama K."/>
        </authorList>
    </citation>
    <scope>NUCLEOTIDE SEQUENCE</scope>
</reference>
<name>A0A699J6R5_TANCI</name>
<proteinExistence type="predicted"/>
<keyword evidence="1" id="KW-0812">Transmembrane</keyword>
<feature type="transmembrane region" description="Helical" evidence="1">
    <location>
        <begin position="150"/>
        <end position="170"/>
    </location>
</feature>
<dbReference type="AlphaFoldDB" id="A0A699J6R5"/>
<sequence length="174" mass="19544">AQYVCQHCSEGDLGSCNFDCSGGYIHVLSTGRITVMIYECLAAIMKSYKHDEYIWAAVELYIDIINLFMGLLTFFRAADHLKVLHQINATSLSGTFDIETGTSGNLNPTMTESPLRWGFIQKVYAILTIQLLFMVAVGGLVVEFHPFEMFLMTTIGGLACYWLLLIIPFFSKLF</sequence>
<feature type="transmembrane region" description="Helical" evidence="1">
    <location>
        <begin position="53"/>
        <end position="75"/>
    </location>
</feature>